<evidence type="ECO:0000256" key="6">
    <source>
        <dbReference type="ARBA" id="ARBA00022833"/>
    </source>
</evidence>
<keyword evidence="3" id="KW-0808">Transferase</keyword>
<evidence type="ECO:0000256" key="4">
    <source>
        <dbReference type="ARBA" id="ARBA00022723"/>
    </source>
</evidence>
<evidence type="ECO:0000256" key="3">
    <source>
        <dbReference type="ARBA" id="ARBA00022679"/>
    </source>
</evidence>
<evidence type="ECO:0000313" key="12">
    <source>
        <dbReference type="Proteomes" id="UP000646152"/>
    </source>
</evidence>
<dbReference type="NCBIfam" id="TIGR00726">
    <property type="entry name" value="peptidoglycan editing factor PgeF"/>
    <property type="match status" value="1"/>
</dbReference>
<dbReference type="Proteomes" id="UP000646152">
    <property type="component" value="Unassembled WGS sequence"/>
</dbReference>
<dbReference type="InterPro" id="IPR038371">
    <property type="entry name" value="Cu_polyphenol_OxRdtase_sf"/>
</dbReference>
<organism evidence="11 12">
    <name type="scientific">Oceanisphaera marina</name>
    <dbReference type="NCBI Taxonomy" id="2017550"/>
    <lineage>
        <taxon>Bacteria</taxon>
        <taxon>Pseudomonadati</taxon>
        <taxon>Pseudomonadota</taxon>
        <taxon>Gammaproteobacteria</taxon>
        <taxon>Aeromonadales</taxon>
        <taxon>Aeromonadaceae</taxon>
        <taxon>Oceanisphaera</taxon>
    </lineage>
</organism>
<evidence type="ECO:0000313" key="11">
    <source>
        <dbReference type="EMBL" id="GGB53772.1"/>
    </source>
</evidence>
<gene>
    <name evidence="11" type="primary">yfiH</name>
    <name evidence="11" type="ORF">GCM10011502_28730</name>
</gene>
<evidence type="ECO:0000256" key="8">
    <source>
        <dbReference type="ARBA" id="ARBA00048968"/>
    </source>
</evidence>
<comment type="catalytic activity">
    <reaction evidence="8">
        <text>adenosine + phosphate = alpha-D-ribose 1-phosphate + adenine</text>
        <dbReference type="Rhea" id="RHEA:27642"/>
        <dbReference type="ChEBI" id="CHEBI:16335"/>
        <dbReference type="ChEBI" id="CHEBI:16708"/>
        <dbReference type="ChEBI" id="CHEBI:43474"/>
        <dbReference type="ChEBI" id="CHEBI:57720"/>
        <dbReference type="EC" id="2.4.2.1"/>
    </reaction>
    <physiologicalReaction direction="left-to-right" evidence="8">
        <dbReference type="Rhea" id="RHEA:27643"/>
    </physiologicalReaction>
</comment>
<dbReference type="CDD" id="cd16833">
    <property type="entry name" value="YfiH"/>
    <property type="match status" value="1"/>
</dbReference>
<evidence type="ECO:0000256" key="9">
    <source>
        <dbReference type="ARBA" id="ARBA00049893"/>
    </source>
</evidence>
<keyword evidence="4" id="KW-0479">Metal-binding</keyword>
<keyword evidence="5" id="KW-0378">Hydrolase</keyword>
<comment type="caution">
    <text evidence="11">The sequence shown here is derived from an EMBL/GenBank/DDBJ whole genome shotgun (WGS) entry which is preliminary data.</text>
</comment>
<sequence>MDLSGEPETMDLILPNWPAPASVFSAQSTRSGGVSPAPFTSLNLGAHVGDNPANVVANRAQLAACLSLPSAPVWLEQEHGTRVLTLPDNTGNLTADAVVSRTPGQVCSIMTADCLPVLFCDQAGTVVGAAHAGWRGLAAGVLEATLQAMAVDPATVLVWLGPAIGPKAFEVGGEVRAAFMAHSPLTEHAFMPQGDPQHDKWLADIYQLARLRLVAAGVKQFYGGDCCTHSDATRFFSYRRDQVTGRQASLIWLD</sequence>
<reference evidence="12" key="1">
    <citation type="journal article" date="2019" name="Int. J. Syst. Evol. Microbiol.">
        <title>The Global Catalogue of Microorganisms (GCM) 10K type strain sequencing project: providing services to taxonomists for standard genome sequencing and annotation.</title>
        <authorList>
            <consortium name="The Broad Institute Genomics Platform"/>
            <consortium name="The Broad Institute Genome Sequencing Center for Infectious Disease"/>
            <person name="Wu L."/>
            <person name="Ma J."/>
        </authorList>
    </citation>
    <scope>NUCLEOTIDE SEQUENCE [LARGE SCALE GENOMIC DNA]</scope>
    <source>
        <strain evidence="12">CGMCC 1.15923</strain>
    </source>
</reference>
<evidence type="ECO:0000256" key="5">
    <source>
        <dbReference type="ARBA" id="ARBA00022801"/>
    </source>
</evidence>
<dbReference type="InterPro" id="IPR011324">
    <property type="entry name" value="Cytotoxic_necrot_fac-like_cat"/>
</dbReference>
<name>A0ABQ1IYX1_9GAMM</name>
<comment type="catalytic activity">
    <reaction evidence="7">
        <text>adenosine + H2O + H(+) = inosine + NH4(+)</text>
        <dbReference type="Rhea" id="RHEA:24408"/>
        <dbReference type="ChEBI" id="CHEBI:15377"/>
        <dbReference type="ChEBI" id="CHEBI:15378"/>
        <dbReference type="ChEBI" id="CHEBI:16335"/>
        <dbReference type="ChEBI" id="CHEBI:17596"/>
        <dbReference type="ChEBI" id="CHEBI:28938"/>
        <dbReference type="EC" id="3.5.4.4"/>
    </reaction>
    <physiologicalReaction direction="left-to-right" evidence="7">
        <dbReference type="Rhea" id="RHEA:24409"/>
    </physiologicalReaction>
</comment>
<comment type="catalytic activity">
    <reaction evidence="9">
        <text>S-methyl-5'-thioadenosine + phosphate = 5-(methylsulfanyl)-alpha-D-ribose 1-phosphate + adenine</text>
        <dbReference type="Rhea" id="RHEA:11852"/>
        <dbReference type="ChEBI" id="CHEBI:16708"/>
        <dbReference type="ChEBI" id="CHEBI:17509"/>
        <dbReference type="ChEBI" id="CHEBI:43474"/>
        <dbReference type="ChEBI" id="CHEBI:58533"/>
        <dbReference type="EC" id="2.4.2.28"/>
    </reaction>
    <physiologicalReaction direction="left-to-right" evidence="9">
        <dbReference type="Rhea" id="RHEA:11853"/>
    </physiologicalReaction>
</comment>
<keyword evidence="12" id="KW-1185">Reference proteome</keyword>
<proteinExistence type="inferred from homology"/>
<protein>
    <recommendedName>
        <fullName evidence="10">Purine nucleoside phosphorylase</fullName>
    </recommendedName>
</protein>
<evidence type="ECO:0000256" key="1">
    <source>
        <dbReference type="ARBA" id="ARBA00000553"/>
    </source>
</evidence>
<comment type="catalytic activity">
    <reaction evidence="1">
        <text>inosine + phosphate = alpha-D-ribose 1-phosphate + hypoxanthine</text>
        <dbReference type="Rhea" id="RHEA:27646"/>
        <dbReference type="ChEBI" id="CHEBI:17368"/>
        <dbReference type="ChEBI" id="CHEBI:17596"/>
        <dbReference type="ChEBI" id="CHEBI:43474"/>
        <dbReference type="ChEBI" id="CHEBI:57720"/>
        <dbReference type="EC" id="2.4.2.1"/>
    </reaction>
    <physiologicalReaction direction="left-to-right" evidence="1">
        <dbReference type="Rhea" id="RHEA:27647"/>
    </physiologicalReaction>
</comment>
<evidence type="ECO:0000256" key="10">
    <source>
        <dbReference type="RuleBase" id="RU361274"/>
    </source>
</evidence>
<dbReference type="EMBL" id="BMKE01000036">
    <property type="protein sequence ID" value="GGB53772.1"/>
    <property type="molecule type" value="Genomic_DNA"/>
</dbReference>
<keyword evidence="6" id="KW-0862">Zinc</keyword>
<evidence type="ECO:0000256" key="7">
    <source>
        <dbReference type="ARBA" id="ARBA00047989"/>
    </source>
</evidence>
<accession>A0ABQ1IYX1</accession>
<evidence type="ECO:0000256" key="2">
    <source>
        <dbReference type="ARBA" id="ARBA00007353"/>
    </source>
</evidence>
<dbReference type="PANTHER" id="PTHR30616:SF2">
    <property type="entry name" value="PURINE NUCLEOSIDE PHOSPHORYLASE LACC1"/>
    <property type="match status" value="1"/>
</dbReference>
<dbReference type="InterPro" id="IPR003730">
    <property type="entry name" value="Cu_polyphenol_OxRdtase"/>
</dbReference>
<comment type="similarity">
    <text evidence="2 10">Belongs to the purine nucleoside phosphorylase YfiH/LACC1 family.</text>
</comment>
<dbReference type="Pfam" id="PF02578">
    <property type="entry name" value="Cu-oxidase_4"/>
    <property type="match status" value="1"/>
</dbReference>
<dbReference type="Gene3D" id="3.60.140.10">
    <property type="entry name" value="CNF1/YfiH-like putative cysteine hydrolases"/>
    <property type="match status" value="1"/>
</dbReference>
<dbReference type="PANTHER" id="PTHR30616">
    <property type="entry name" value="UNCHARACTERIZED PROTEIN YFIH"/>
    <property type="match status" value="1"/>
</dbReference>
<dbReference type="SUPFAM" id="SSF64438">
    <property type="entry name" value="CNF1/YfiH-like putative cysteine hydrolases"/>
    <property type="match status" value="1"/>
</dbReference>